<evidence type="ECO:0000313" key="15">
    <source>
        <dbReference type="Proteomes" id="UP000502823"/>
    </source>
</evidence>
<dbReference type="InterPro" id="IPR001849">
    <property type="entry name" value="PH_domain"/>
</dbReference>
<keyword evidence="4" id="KW-0341">Growth regulation</keyword>
<feature type="region of interest" description="Disordered" evidence="10">
    <location>
        <begin position="357"/>
        <end position="478"/>
    </location>
</feature>
<dbReference type="OrthoDB" id="946068at2759"/>
<gene>
    <name evidence="14" type="ORF">Cfor_10991</name>
</gene>
<dbReference type="InterPro" id="IPR002404">
    <property type="entry name" value="IRS_PTB"/>
</dbReference>
<dbReference type="Gene3D" id="2.30.29.30">
    <property type="entry name" value="Pleckstrin-homology domain (PH domain)/Phosphotyrosine-binding domain (PTB)"/>
    <property type="match status" value="2"/>
</dbReference>
<evidence type="ECO:0000256" key="10">
    <source>
        <dbReference type="SAM" id="MobiDB-lite"/>
    </source>
</evidence>
<dbReference type="PANTHER" id="PTHR10614:SF13">
    <property type="entry name" value="INSULIN RECEPTOR SUBSTRATE 1"/>
    <property type="match status" value="1"/>
</dbReference>
<evidence type="ECO:0000256" key="8">
    <source>
        <dbReference type="ARBA" id="ARBA00033282"/>
    </source>
</evidence>
<dbReference type="CDD" id="cd01257">
    <property type="entry name" value="PH_IRS"/>
    <property type="match status" value="1"/>
</dbReference>
<evidence type="ECO:0000256" key="11">
    <source>
        <dbReference type="SAM" id="Phobius"/>
    </source>
</evidence>
<dbReference type="GO" id="GO:0005886">
    <property type="term" value="C:plasma membrane"/>
    <property type="evidence" value="ECO:0007669"/>
    <property type="project" value="TreeGrafter"/>
</dbReference>
<keyword evidence="3" id="KW-0597">Phosphoprotein</keyword>
<comment type="caution">
    <text evidence="14">The sequence shown here is derived from an EMBL/GenBank/DDBJ whole genome shotgun (WGS) entry which is preliminary data.</text>
</comment>
<accession>A0A6L2Q0D5</accession>
<dbReference type="CDD" id="cd01204">
    <property type="entry name" value="PTB_IRS"/>
    <property type="match status" value="1"/>
</dbReference>
<dbReference type="InParanoid" id="A0A6L2Q0D5"/>
<dbReference type="SMART" id="SM00310">
    <property type="entry name" value="PTBI"/>
    <property type="match status" value="1"/>
</dbReference>
<sequence length="855" mass="94605">MSSAKTSAYETGGHCRDGRGGEIIKMGYLRKLKTMKKRFFILRGDSSEASARLEYYEDEKKWRKNHCPRRAISLKTCFNINQRQDTKHKHVIALYTKDDCFGLVLASEDELKDWLKALLALQYGEDITDGDEPKPTFEHVWQVTLLNKGLGNTRNILGRHLLCLTDRSLSLVKLNQDERAYTYEFSLASIRRCGRSDCFFYMEVGRSSCTGEGDLWMQTEDTNIADNMYAVILHAMSSKSSKEQQVPCTRSSSTNKVSKPIAMLQRRQTHTGHNSAKGSLFSLSSSTHAVPGKELDSHGLPQQVLSAASLPVTSSCHRHHRTVHHLMPLVHPSQRRHSVSALSCVGSTGAVTHQRTYSFPLSEPGPHTPWESRRGSTSRTGKRTAGSTNVCSSGRERSDSVPSRTRTISDGPHPLPHPHSSRNLVPNSGSNRPHSVCWPAGSPVSPASGPCSTDSPGSSLSIDEGEGDGWGGYGHSLTPDQPVILEESFSNDAWPGTASLRLPVRKFSPSQLPSNIPAGFAGQDAYSPQGSSPLDPLEGYVNMLQHTPGTDGSTCQNTPNSCNHSRASSLAEETSNGYVPMAPVDMDPGERCNSEVADSLCEIRYQDVSDHTVSHIVRMYEVVLISVVRRTFRSLCWCPNGDFMEAVVMVHTNGVCVESTVVEPNGRFETNKKICLSISGHHPETWQPSWSIRTALLALIAFMPTPGGGTIGSLDYTPEERQILARKSQLFECSSCGKVAEQLLSSASKPRTQQELSPVIQYILENKKYLDTDGWKNTFQGHHQEEEEQPVGEEQQPSDNEQVRQRVGVSQPMQPQLQHATTGTVSSTNGSYKNWLMWFLVAAIMFLIYRRLFLI</sequence>
<dbReference type="FunFam" id="2.30.29.30:FF:000441">
    <property type="entry name" value="Insulin receptor substrate 1"/>
    <property type="match status" value="1"/>
</dbReference>
<feature type="compositionally biased region" description="Low complexity" evidence="10">
    <location>
        <begin position="375"/>
        <end position="388"/>
    </location>
</feature>
<evidence type="ECO:0000313" key="14">
    <source>
        <dbReference type="EMBL" id="GFG37954.1"/>
    </source>
</evidence>
<dbReference type="Pfam" id="PF02174">
    <property type="entry name" value="IRS"/>
    <property type="match status" value="1"/>
</dbReference>
<evidence type="ECO:0000256" key="2">
    <source>
        <dbReference type="ARBA" id="ARBA00015710"/>
    </source>
</evidence>
<feature type="compositionally biased region" description="Polar residues" evidence="10">
    <location>
        <begin position="421"/>
        <end position="433"/>
    </location>
</feature>
<keyword evidence="7" id="KW-0896">Oogenesis</keyword>
<evidence type="ECO:0000256" key="5">
    <source>
        <dbReference type="ARBA" id="ARBA00022737"/>
    </source>
</evidence>
<dbReference type="InterPro" id="IPR039011">
    <property type="entry name" value="IRS"/>
</dbReference>
<dbReference type="PROSITE" id="PS50003">
    <property type="entry name" value="PH_DOMAIN"/>
    <property type="match status" value="1"/>
</dbReference>
<proteinExistence type="predicted"/>
<dbReference type="EMBL" id="BLKM01000732">
    <property type="protein sequence ID" value="GFG37954.1"/>
    <property type="molecule type" value="Genomic_DNA"/>
</dbReference>
<dbReference type="GO" id="GO:0008286">
    <property type="term" value="P:insulin receptor signaling pathway"/>
    <property type="evidence" value="ECO:0007669"/>
    <property type="project" value="InterPro"/>
</dbReference>
<protein>
    <recommendedName>
        <fullName evidence="2">Insulin receptor substrate 1</fullName>
    </recommendedName>
    <alternativeName>
        <fullName evidence="8">Protein chico</fullName>
    </alternativeName>
</protein>
<evidence type="ECO:0000259" key="13">
    <source>
        <dbReference type="PROSITE" id="PS51064"/>
    </source>
</evidence>
<evidence type="ECO:0000256" key="7">
    <source>
        <dbReference type="ARBA" id="ARBA00022943"/>
    </source>
</evidence>
<dbReference type="SMART" id="SM01244">
    <property type="entry name" value="IRS"/>
    <property type="match status" value="1"/>
</dbReference>
<evidence type="ECO:0000256" key="9">
    <source>
        <dbReference type="ARBA" id="ARBA00046145"/>
    </source>
</evidence>
<dbReference type="GO" id="GO:0005158">
    <property type="term" value="F:insulin receptor binding"/>
    <property type="evidence" value="ECO:0007669"/>
    <property type="project" value="InterPro"/>
</dbReference>
<keyword evidence="5" id="KW-0677">Repeat</keyword>
<dbReference type="SMART" id="SM00233">
    <property type="entry name" value="PH"/>
    <property type="match status" value="1"/>
</dbReference>
<organism evidence="14 15">
    <name type="scientific">Coptotermes formosanus</name>
    <name type="common">Formosan subterranean termite</name>
    <dbReference type="NCBI Taxonomy" id="36987"/>
    <lineage>
        <taxon>Eukaryota</taxon>
        <taxon>Metazoa</taxon>
        <taxon>Ecdysozoa</taxon>
        <taxon>Arthropoda</taxon>
        <taxon>Hexapoda</taxon>
        <taxon>Insecta</taxon>
        <taxon>Pterygota</taxon>
        <taxon>Neoptera</taxon>
        <taxon>Polyneoptera</taxon>
        <taxon>Dictyoptera</taxon>
        <taxon>Blattodea</taxon>
        <taxon>Blattoidea</taxon>
        <taxon>Termitoidae</taxon>
        <taxon>Rhinotermitidae</taxon>
        <taxon>Coptotermes</taxon>
    </lineage>
</organism>
<dbReference type="Proteomes" id="UP000502823">
    <property type="component" value="Unassembled WGS sequence"/>
</dbReference>
<dbReference type="Gene3D" id="3.10.110.10">
    <property type="entry name" value="Ubiquitin Conjugating Enzyme"/>
    <property type="match status" value="1"/>
</dbReference>
<evidence type="ECO:0000256" key="6">
    <source>
        <dbReference type="ARBA" id="ARBA00022782"/>
    </source>
</evidence>
<reference evidence="15" key="1">
    <citation type="submission" date="2020-01" db="EMBL/GenBank/DDBJ databases">
        <title>Draft genome sequence of the Termite Coptotermes fromosanus.</title>
        <authorList>
            <person name="Itakura S."/>
            <person name="Yosikawa Y."/>
            <person name="Umezawa K."/>
        </authorList>
    </citation>
    <scope>NUCLEOTIDE SEQUENCE [LARGE SCALE GENOMIC DNA]</scope>
</reference>
<feature type="domain" description="PH" evidence="12">
    <location>
        <begin position="22"/>
        <end position="123"/>
    </location>
</feature>
<dbReference type="GO" id="GO:0043548">
    <property type="term" value="F:phosphatidylinositol 3-kinase binding"/>
    <property type="evidence" value="ECO:0007669"/>
    <property type="project" value="TreeGrafter"/>
</dbReference>
<dbReference type="Pfam" id="PF00169">
    <property type="entry name" value="PH"/>
    <property type="match status" value="1"/>
</dbReference>
<keyword evidence="11" id="KW-0812">Transmembrane</keyword>
<dbReference type="PROSITE" id="PS51064">
    <property type="entry name" value="IRS_PTB"/>
    <property type="match status" value="1"/>
</dbReference>
<dbReference type="SUPFAM" id="SSF54495">
    <property type="entry name" value="UBC-like"/>
    <property type="match status" value="1"/>
</dbReference>
<feature type="domain" description="IRS-type PTB" evidence="13">
    <location>
        <begin position="137"/>
        <end position="243"/>
    </location>
</feature>
<evidence type="ECO:0000259" key="12">
    <source>
        <dbReference type="PROSITE" id="PS50003"/>
    </source>
</evidence>
<name>A0A6L2Q0D5_COPFO</name>
<feature type="compositionally biased region" description="Low complexity" evidence="10">
    <location>
        <begin position="439"/>
        <end position="452"/>
    </location>
</feature>
<dbReference type="InterPro" id="IPR011993">
    <property type="entry name" value="PH-like_dom_sf"/>
</dbReference>
<dbReference type="AlphaFoldDB" id="A0A6L2Q0D5"/>
<evidence type="ECO:0000256" key="1">
    <source>
        <dbReference type="ARBA" id="ARBA00011440"/>
    </source>
</evidence>
<feature type="transmembrane region" description="Helical" evidence="11">
    <location>
        <begin position="835"/>
        <end position="853"/>
    </location>
</feature>
<keyword evidence="11" id="KW-0472">Membrane</keyword>
<dbReference type="PRINTS" id="PR00628">
    <property type="entry name" value="INSULINRSI"/>
</dbReference>
<comment type="function">
    <text evidence="9">Activates phosphatidylinositol 3-kinase when bound to the regulatory p85 subunit. May mediate the control of various cellular processes by insulin-like peptides. When phosphorylated by the insulin receptor binds specifically to various cellular proteins containing SH2 domains. Involved in control of cell proliferation, cell size, and body and organ growth throughout development. Also has a role in a signaling pathway controlling the physiological response required to endure periods of low nutrient conditions. Insulin/insulin-like growth factor (IGF) signaling pathway has a role in regulating aging and is necessary in the ovary for vitellogenic maturation.</text>
</comment>
<evidence type="ECO:0000256" key="3">
    <source>
        <dbReference type="ARBA" id="ARBA00022553"/>
    </source>
</evidence>
<evidence type="ECO:0000256" key="4">
    <source>
        <dbReference type="ARBA" id="ARBA00022604"/>
    </source>
</evidence>
<dbReference type="SUPFAM" id="SSF50729">
    <property type="entry name" value="PH domain-like"/>
    <property type="match status" value="2"/>
</dbReference>
<keyword evidence="15" id="KW-1185">Reference proteome</keyword>
<dbReference type="PANTHER" id="PTHR10614">
    <property type="entry name" value="INSULIN RECEPTOR SUBSTRATE"/>
    <property type="match status" value="1"/>
</dbReference>
<keyword evidence="11" id="KW-1133">Transmembrane helix</keyword>
<dbReference type="GO" id="GO:0048477">
    <property type="term" value="P:oogenesis"/>
    <property type="evidence" value="ECO:0007669"/>
    <property type="project" value="UniProtKB-KW"/>
</dbReference>
<dbReference type="GO" id="GO:0005829">
    <property type="term" value="C:cytosol"/>
    <property type="evidence" value="ECO:0007669"/>
    <property type="project" value="TreeGrafter"/>
</dbReference>
<comment type="subunit">
    <text evidence="1">Bindings to phosphatidylinositol 3-kinase and SHP2.</text>
</comment>
<dbReference type="InterPro" id="IPR016135">
    <property type="entry name" value="UBQ-conjugating_enzyme/RWD"/>
</dbReference>
<feature type="compositionally biased region" description="Polar residues" evidence="10">
    <location>
        <begin position="811"/>
        <end position="827"/>
    </location>
</feature>
<keyword evidence="6" id="KW-0221">Differentiation</keyword>
<feature type="region of interest" description="Disordered" evidence="10">
    <location>
        <begin position="783"/>
        <end position="827"/>
    </location>
</feature>